<comment type="similarity">
    <text evidence="1">Belongs to the type-I restriction system S methylase family.</text>
</comment>
<dbReference type="GO" id="GO:0004519">
    <property type="term" value="F:endonuclease activity"/>
    <property type="evidence" value="ECO:0007669"/>
    <property type="project" value="UniProtKB-KW"/>
</dbReference>
<dbReference type="Gene3D" id="1.10.287.1120">
    <property type="entry name" value="Bipartite methylase S protein"/>
    <property type="match status" value="1"/>
</dbReference>
<evidence type="ECO:0000256" key="1">
    <source>
        <dbReference type="ARBA" id="ARBA00010923"/>
    </source>
</evidence>
<accession>A0ABZ2RQ92</accession>
<keyword evidence="5" id="KW-0378">Hydrolase</keyword>
<dbReference type="PANTHER" id="PTHR30408:SF12">
    <property type="entry name" value="TYPE I RESTRICTION ENZYME MJAVIII SPECIFICITY SUBUNIT"/>
    <property type="match status" value="1"/>
</dbReference>
<name>A0ABZ2RQ92_9BACT</name>
<protein>
    <submittedName>
        <fullName evidence="5">Restriction endonuclease subunit S</fullName>
        <ecNumber evidence="5">3.1.21.-</ecNumber>
    </submittedName>
</protein>
<feature type="domain" description="Type I restriction modification DNA specificity" evidence="4">
    <location>
        <begin position="283"/>
        <end position="398"/>
    </location>
</feature>
<dbReference type="InterPro" id="IPR044946">
    <property type="entry name" value="Restrct_endonuc_typeI_TRD_sf"/>
</dbReference>
<dbReference type="RefSeq" id="WP_338822837.1">
    <property type="nucleotide sequence ID" value="NZ_CP148067.1"/>
</dbReference>
<keyword evidence="3" id="KW-0238">DNA-binding</keyword>
<evidence type="ECO:0000313" key="5">
    <source>
        <dbReference type="EMBL" id="WXL29220.1"/>
    </source>
</evidence>
<organism evidence="5 6">
    <name type="scientific">Mycoplasmopsis felifaucium</name>
    <dbReference type="NCBI Taxonomy" id="35768"/>
    <lineage>
        <taxon>Bacteria</taxon>
        <taxon>Bacillati</taxon>
        <taxon>Mycoplasmatota</taxon>
        <taxon>Mycoplasmoidales</taxon>
        <taxon>Metamycoplasmataceae</taxon>
        <taxon>Mycoplasmopsis</taxon>
    </lineage>
</organism>
<evidence type="ECO:0000313" key="6">
    <source>
        <dbReference type="Proteomes" id="UP001477443"/>
    </source>
</evidence>
<feature type="domain" description="Type I restriction modification DNA specificity" evidence="4">
    <location>
        <begin position="18"/>
        <end position="198"/>
    </location>
</feature>
<dbReference type="SUPFAM" id="SSF116734">
    <property type="entry name" value="DNA methylase specificity domain"/>
    <property type="match status" value="2"/>
</dbReference>
<dbReference type="GO" id="GO:0016787">
    <property type="term" value="F:hydrolase activity"/>
    <property type="evidence" value="ECO:0007669"/>
    <property type="project" value="UniProtKB-KW"/>
</dbReference>
<evidence type="ECO:0000256" key="2">
    <source>
        <dbReference type="ARBA" id="ARBA00022747"/>
    </source>
</evidence>
<dbReference type="InterPro" id="IPR052021">
    <property type="entry name" value="Type-I_RS_S_subunit"/>
</dbReference>
<keyword evidence="2" id="KW-0680">Restriction system</keyword>
<dbReference type="Proteomes" id="UP001477443">
    <property type="component" value="Chromosome"/>
</dbReference>
<dbReference type="PANTHER" id="PTHR30408">
    <property type="entry name" value="TYPE-1 RESTRICTION ENZYME ECOKI SPECIFICITY PROTEIN"/>
    <property type="match status" value="1"/>
</dbReference>
<proteinExistence type="inferred from homology"/>
<evidence type="ECO:0000256" key="3">
    <source>
        <dbReference type="ARBA" id="ARBA00023125"/>
    </source>
</evidence>
<sequence length="410" mass="47325">MSNKRMVPEVRFKGFEGDWKNCVLNDFGNFEGGTSLESYFCSIGKYKVISIGSYNENNHYNDQGIRVNENPKTLSKLLKQNDLAMILNDKTLDGKIIGSVLLIDNDNEFVYNQRTQKISPYTNLFNSQFLFTLLNNPTNRFKIFDKAQGNTQIYVNWTNIKDIDYFIPKIYQEQSKIGEFFKNIDNLIIQTTTKLDKLKDVKKSLLNKMFPIEGKMVPEIRFKGFEEIWENHTLGDFLKDPILQKVSINNESQVITLGLNLTGLRKGINRNVPKFGSTNYFSRYQNQFIYGKQNFFNGSIGIVPAEFNGLCTSNDVPAFDVVNMYPYYLFHYVARKEYYEPTESLSLGTGSKRLHPEILKGLEIKNPNSLYEQSKIAEFLTAVDKLITLTNTKLTKLKDIKKALLQKMFV</sequence>
<dbReference type="Gene3D" id="3.90.220.20">
    <property type="entry name" value="DNA methylase specificity domains"/>
    <property type="match status" value="2"/>
</dbReference>
<keyword evidence="5" id="KW-0540">Nuclease</keyword>
<dbReference type="EC" id="3.1.21.-" evidence="5"/>
<evidence type="ECO:0000259" key="4">
    <source>
        <dbReference type="Pfam" id="PF01420"/>
    </source>
</evidence>
<dbReference type="Pfam" id="PF01420">
    <property type="entry name" value="Methylase_S"/>
    <property type="match status" value="2"/>
</dbReference>
<gene>
    <name evidence="5" type="ORF">WG617_01030</name>
</gene>
<keyword evidence="6" id="KW-1185">Reference proteome</keyword>
<dbReference type="EMBL" id="CP148067">
    <property type="protein sequence ID" value="WXL29220.1"/>
    <property type="molecule type" value="Genomic_DNA"/>
</dbReference>
<keyword evidence="5" id="KW-0255">Endonuclease</keyword>
<dbReference type="InterPro" id="IPR000055">
    <property type="entry name" value="Restrct_endonuc_typeI_TRD"/>
</dbReference>
<reference evidence="5" key="1">
    <citation type="submission" date="2024-03" db="EMBL/GenBank/DDBJ databases">
        <title>Complete genome sequence of Mycoplasma felifaucium Z921 isolated from the trachea of a cheetah.</title>
        <authorList>
            <person name="Spergser J."/>
        </authorList>
    </citation>
    <scope>NUCLEOTIDE SEQUENCE [LARGE SCALE GENOMIC DNA]</scope>
    <source>
        <strain evidence="5">Z921</strain>
    </source>
</reference>